<evidence type="ECO:0000313" key="4">
    <source>
        <dbReference type="Proteomes" id="UP001231189"/>
    </source>
</evidence>
<proteinExistence type="predicted"/>
<feature type="compositionally biased region" description="Basic and acidic residues" evidence="1">
    <location>
        <begin position="380"/>
        <end position="391"/>
    </location>
</feature>
<dbReference type="InterPro" id="IPR050923">
    <property type="entry name" value="Cell_Proc_Reg/RNA_Proc"/>
</dbReference>
<reference evidence="3" key="1">
    <citation type="submission" date="2023-07" db="EMBL/GenBank/DDBJ databases">
        <title>A chromosome-level genome assembly of Lolium multiflorum.</title>
        <authorList>
            <person name="Chen Y."/>
            <person name="Copetti D."/>
            <person name="Kolliker R."/>
            <person name="Studer B."/>
        </authorList>
    </citation>
    <scope>NUCLEOTIDE SEQUENCE</scope>
    <source>
        <strain evidence="3">02402/16</strain>
        <tissue evidence="3">Leaf</tissue>
    </source>
</reference>
<feature type="compositionally biased region" description="Acidic residues" evidence="1">
    <location>
        <begin position="350"/>
        <end position="362"/>
    </location>
</feature>
<evidence type="ECO:0000256" key="1">
    <source>
        <dbReference type="SAM" id="MobiDB-lite"/>
    </source>
</evidence>
<feature type="compositionally biased region" description="Gly residues" evidence="1">
    <location>
        <begin position="541"/>
        <end position="550"/>
    </location>
</feature>
<feature type="region of interest" description="Disordered" evidence="1">
    <location>
        <begin position="116"/>
        <end position="476"/>
    </location>
</feature>
<evidence type="ECO:0000259" key="2">
    <source>
        <dbReference type="PROSITE" id="PS50006"/>
    </source>
</evidence>
<feature type="compositionally biased region" description="Basic and acidic residues" evidence="1">
    <location>
        <begin position="236"/>
        <end position="253"/>
    </location>
</feature>
<sequence>MAAPPPALTLVVEKGPRKGETRQCAAGSALRVGRVVKGNHLAVRDVGASQQHLAIEFLPPPAARWAVSDLGSSNGSFLNGAPLAPNVPAPLSDGDSIKIGESTVLAVSISSDSDLDAAAAAGPEPRRSSRYVAATEEEKPPAATRRGARKKAAVAEIAEVENEVPDAVLEEEKARPATRRGGRGKAAAAAVPAEETEEVVELRPHGGRKKAEQPPEVEKEEGEKEPPVATRRGGRKKAEQPPEQEKEKGEKEGPVAARRGGRKKAAEPAELEKEEEKEEAVVVTRCGGRNKTTEPPEPEKEEEAEAPVVTRGRRKKNAVPVAPPPQPPKTRSRRGQGRVARTTSTRSTVLEDEEVEEEEENEVAAPRELPGNLATSTAVKDGEEEKGDKVAAGDVEIEVAAKTLEEEVPNGRGSAQCAVSANVGDEEKGGGAEEDDGQGRVTRTTNTRSTVLDDEEVEEEEENEVAAQRELPGNLSTSMAVKDGEEENGDKAAAGDVEIEAAAKKLEEVLKGRGSAQCGASDNVGDEEKGGGAEEDDDIGGLVGSGGELGDGVKVKGAGRSSLETMTLGEWFDRMEIYLPRTINEAADKMIAELEEKQKRTHEYIATLGNSSNPY</sequence>
<accession>A0AAD8SV02</accession>
<comment type="caution">
    <text evidence="3">The sequence shown here is derived from an EMBL/GenBank/DDBJ whole genome shotgun (WGS) entry which is preliminary data.</text>
</comment>
<dbReference type="PANTHER" id="PTHR23308">
    <property type="entry name" value="NUCLEAR INHIBITOR OF PROTEIN PHOSPHATASE-1"/>
    <property type="match status" value="1"/>
</dbReference>
<dbReference type="EMBL" id="JAUUTY010000003">
    <property type="protein sequence ID" value="KAK1663978.1"/>
    <property type="molecule type" value="Genomic_DNA"/>
</dbReference>
<feature type="compositionally biased region" description="Low complexity" evidence="1">
    <location>
        <begin position="439"/>
        <end position="450"/>
    </location>
</feature>
<feature type="compositionally biased region" description="Basic and acidic residues" evidence="1">
    <location>
        <begin position="200"/>
        <end position="226"/>
    </location>
</feature>
<protein>
    <recommendedName>
        <fullName evidence="2">FHA domain-containing protein</fullName>
    </recommendedName>
</protein>
<feature type="region of interest" description="Disordered" evidence="1">
    <location>
        <begin position="512"/>
        <end position="556"/>
    </location>
</feature>
<dbReference type="Proteomes" id="UP001231189">
    <property type="component" value="Unassembled WGS sequence"/>
</dbReference>
<feature type="domain" description="FHA" evidence="2">
    <location>
        <begin position="30"/>
        <end position="83"/>
    </location>
</feature>
<dbReference type="InterPro" id="IPR000253">
    <property type="entry name" value="FHA_dom"/>
</dbReference>
<dbReference type="SUPFAM" id="SSF49879">
    <property type="entry name" value="SMAD/FHA domain"/>
    <property type="match status" value="1"/>
</dbReference>
<evidence type="ECO:0000313" key="3">
    <source>
        <dbReference type="EMBL" id="KAK1663978.1"/>
    </source>
</evidence>
<dbReference type="Gene3D" id="2.60.200.20">
    <property type="match status" value="1"/>
</dbReference>
<dbReference type="Pfam" id="PF00498">
    <property type="entry name" value="FHA"/>
    <property type="match status" value="1"/>
</dbReference>
<gene>
    <name evidence="3" type="ORF">QYE76_052137</name>
</gene>
<dbReference type="AlphaFoldDB" id="A0AAD8SV02"/>
<keyword evidence="4" id="KW-1185">Reference proteome</keyword>
<dbReference type="InterPro" id="IPR008984">
    <property type="entry name" value="SMAD_FHA_dom_sf"/>
</dbReference>
<feature type="compositionally biased region" description="Acidic residues" evidence="1">
    <location>
        <begin position="452"/>
        <end position="464"/>
    </location>
</feature>
<dbReference type="PROSITE" id="PS50006">
    <property type="entry name" value="FHA_DOMAIN"/>
    <property type="match status" value="1"/>
</dbReference>
<dbReference type="SMART" id="SM00240">
    <property type="entry name" value="FHA"/>
    <property type="match status" value="1"/>
</dbReference>
<organism evidence="3 4">
    <name type="scientific">Lolium multiflorum</name>
    <name type="common">Italian ryegrass</name>
    <name type="synonym">Lolium perenne subsp. multiflorum</name>
    <dbReference type="NCBI Taxonomy" id="4521"/>
    <lineage>
        <taxon>Eukaryota</taxon>
        <taxon>Viridiplantae</taxon>
        <taxon>Streptophyta</taxon>
        <taxon>Embryophyta</taxon>
        <taxon>Tracheophyta</taxon>
        <taxon>Spermatophyta</taxon>
        <taxon>Magnoliopsida</taxon>
        <taxon>Liliopsida</taxon>
        <taxon>Poales</taxon>
        <taxon>Poaceae</taxon>
        <taxon>BOP clade</taxon>
        <taxon>Pooideae</taxon>
        <taxon>Poodae</taxon>
        <taxon>Poeae</taxon>
        <taxon>Poeae Chloroplast Group 2 (Poeae type)</taxon>
        <taxon>Loliodinae</taxon>
        <taxon>Loliinae</taxon>
        <taxon>Lolium</taxon>
    </lineage>
</organism>
<name>A0AAD8SV02_LOLMU</name>